<organism evidence="2">
    <name type="scientific">marine metagenome</name>
    <dbReference type="NCBI Taxonomy" id="408172"/>
    <lineage>
        <taxon>unclassified sequences</taxon>
        <taxon>metagenomes</taxon>
        <taxon>ecological metagenomes</taxon>
    </lineage>
</organism>
<dbReference type="Pfam" id="PF06689">
    <property type="entry name" value="zf-C4_ClpX"/>
    <property type="match status" value="1"/>
</dbReference>
<feature type="domain" description="ClpX-type ZB" evidence="1">
    <location>
        <begin position="1"/>
        <end position="38"/>
    </location>
</feature>
<dbReference type="SUPFAM" id="SSF57716">
    <property type="entry name" value="Glucocorticoid receptor-like (DNA-binding domain)"/>
    <property type="match status" value="1"/>
</dbReference>
<dbReference type="InterPro" id="IPR010603">
    <property type="entry name" value="Znf_CppX_C4"/>
</dbReference>
<feature type="non-terminal residue" evidence="2">
    <location>
        <position position="38"/>
    </location>
</feature>
<evidence type="ECO:0000313" key="2">
    <source>
        <dbReference type="EMBL" id="SVC23930.1"/>
    </source>
</evidence>
<reference evidence="2" key="1">
    <citation type="submission" date="2018-05" db="EMBL/GenBank/DDBJ databases">
        <authorList>
            <person name="Lanie J.A."/>
            <person name="Ng W.-L."/>
            <person name="Kazmierczak K.M."/>
            <person name="Andrzejewski T.M."/>
            <person name="Davidsen T.M."/>
            <person name="Wayne K.J."/>
            <person name="Tettelin H."/>
            <person name="Glass J.I."/>
            <person name="Rusch D."/>
            <person name="Podicherti R."/>
            <person name="Tsui H.-C.T."/>
            <person name="Winkler M.E."/>
        </authorList>
    </citation>
    <scope>NUCLEOTIDE SEQUENCE</scope>
</reference>
<dbReference type="EMBL" id="UINC01080723">
    <property type="protein sequence ID" value="SVC23930.1"/>
    <property type="molecule type" value="Genomic_DNA"/>
</dbReference>
<gene>
    <name evidence="2" type="ORF">METZ01_LOCUS276784</name>
</gene>
<proteinExistence type="predicted"/>
<evidence type="ECO:0000259" key="1">
    <source>
        <dbReference type="PROSITE" id="PS51902"/>
    </source>
</evidence>
<accession>A0A382KHF1</accession>
<dbReference type="SMART" id="SM00994">
    <property type="entry name" value="zf-C4_ClpX"/>
    <property type="match status" value="1"/>
</dbReference>
<dbReference type="InterPro" id="IPR059188">
    <property type="entry name" value="Znf_CLPX-like"/>
</dbReference>
<dbReference type="GO" id="GO:0046983">
    <property type="term" value="F:protein dimerization activity"/>
    <property type="evidence" value="ECO:0007669"/>
    <property type="project" value="InterPro"/>
</dbReference>
<name>A0A382KHF1_9ZZZZ</name>
<dbReference type="Gene3D" id="6.20.220.10">
    <property type="entry name" value="ClpX chaperone, C4-type zinc finger domain"/>
    <property type="match status" value="1"/>
</dbReference>
<protein>
    <recommendedName>
        <fullName evidence="1">ClpX-type ZB domain-containing protein</fullName>
    </recommendedName>
</protein>
<sequence>MTSKRNGISGYTCSFCGKPQGEVKRLVAGPEKVFICDE</sequence>
<dbReference type="PROSITE" id="PS51902">
    <property type="entry name" value="CLPX_ZB"/>
    <property type="match status" value="1"/>
</dbReference>
<dbReference type="GO" id="GO:0008270">
    <property type="term" value="F:zinc ion binding"/>
    <property type="evidence" value="ECO:0007669"/>
    <property type="project" value="InterPro"/>
</dbReference>
<dbReference type="InterPro" id="IPR038366">
    <property type="entry name" value="Znf_CppX_C4_sf"/>
</dbReference>
<dbReference type="AlphaFoldDB" id="A0A382KHF1"/>